<evidence type="ECO:0000256" key="2">
    <source>
        <dbReference type="ARBA" id="ARBA00022692"/>
    </source>
</evidence>
<feature type="transmembrane region" description="Helical" evidence="5">
    <location>
        <begin position="128"/>
        <end position="146"/>
    </location>
</feature>
<proteinExistence type="predicted"/>
<evidence type="ECO:0000256" key="4">
    <source>
        <dbReference type="ARBA" id="ARBA00023136"/>
    </source>
</evidence>
<reference evidence="6 7" key="1">
    <citation type="submission" date="2020-04" db="EMBL/GenBank/DDBJ databases">
        <title>Perkinsus chesapeaki whole genome sequence.</title>
        <authorList>
            <person name="Bogema D.R."/>
        </authorList>
    </citation>
    <scope>NUCLEOTIDE SEQUENCE [LARGE SCALE GENOMIC DNA]</scope>
    <source>
        <strain evidence="6">ATCC PRA-425</strain>
    </source>
</reference>
<evidence type="ECO:0000256" key="5">
    <source>
        <dbReference type="SAM" id="Phobius"/>
    </source>
</evidence>
<dbReference type="GO" id="GO:0072659">
    <property type="term" value="P:protein localization to plasma membrane"/>
    <property type="evidence" value="ECO:0007669"/>
    <property type="project" value="TreeGrafter"/>
</dbReference>
<evidence type="ECO:0000313" key="6">
    <source>
        <dbReference type="EMBL" id="KAF4659337.1"/>
    </source>
</evidence>
<organism evidence="6 7">
    <name type="scientific">Perkinsus chesapeaki</name>
    <name type="common">Clam parasite</name>
    <name type="synonym">Perkinsus andrewsi</name>
    <dbReference type="NCBI Taxonomy" id="330153"/>
    <lineage>
        <taxon>Eukaryota</taxon>
        <taxon>Sar</taxon>
        <taxon>Alveolata</taxon>
        <taxon>Perkinsozoa</taxon>
        <taxon>Perkinsea</taxon>
        <taxon>Perkinsida</taxon>
        <taxon>Perkinsidae</taxon>
        <taxon>Perkinsus</taxon>
    </lineage>
</organism>
<dbReference type="OrthoDB" id="15270at2759"/>
<name>A0A7J6LJ72_PERCH</name>
<dbReference type="GO" id="GO:0032216">
    <property type="term" value="F:glucosaminyl-phosphatidylinositol O-acyltransferase activity"/>
    <property type="evidence" value="ECO:0007669"/>
    <property type="project" value="TreeGrafter"/>
</dbReference>
<protein>
    <recommendedName>
        <fullName evidence="8">GPI-anchored wall transfer protein 1</fullName>
    </recommendedName>
</protein>
<comment type="caution">
    <text evidence="6">The sequence shown here is derived from an EMBL/GenBank/DDBJ whole genome shotgun (WGS) entry which is preliminary data.</text>
</comment>
<dbReference type="AlphaFoldDB" id="A0A7J6LJ72"/>
<dbReference type="InterPro" id="IPR009447">
    <property type="entry name" value="PIGW/GWT1"/>
</dbReference>
<comment type="subcellular location">
    <subcellularLocation>
        <location evidence="1">Membrane</location>
        <topology evidence="1">Multi-pass membrane protein</topology>
    </subcellularLocation>
</comment>
<evidence type="ECO:0008006" key="8">
    <source>
        <dbReference type="Google" id="ProtNLM"/>
    </source>
</evidence>
<keyword evidence="4 5" id="KW-0472">Membrane</keyword>
<keyword evidence="3 5" id="KW-1133">Transmembrane helix</keyword>
<dbReference type="GO" id="GO:0016020">
    <property type="term" value="C:membrane"/>
    <property type="evidence" value="ECO:0007669"/>
    <property type="project" value="UniProtKB-SubCell"/>
</dbReference>
<feature type="transmembrane region" description="Helical" evidence="5">
    <location>
        <begin position="153"/>
        <end position="170"/>
    </location>
</feature>
<keyword evidence="7" id="KW-1185">Reference proteome</keyword>
<feature type="transmembrane region" description="Helical" evidence="5">
    <location>
        <begin position="196"/>
        <end position="218"/>
    </location>
</feature>
<feature type="transmembrane region" description="Helical" evidence="5">
    <location>
        <begin position="86"/>
        <end position="108"/>
    </location>
</feature>
<dbReference type="GO" id="GO:0005783">
    <property type="term" value="C:endoplasmic reticulum"/>
    <property type="evidence" value="ECO:0007669"/>
    <property type="project" value="TreeGrafter"/>
</dbReference>
<evidence type="ECO:0000256" key="1">
    <source>
        <dbReference type="ARBA" id="ARBA00004141"/>
    </source>
</evidence>
<dbReference type="EMBL" id="JAAPAO010000456">
    <property type="protein sequence ID" value="KAF4659337.1"/>
    <property type="molecule type" value="Genomic_DNA"/>
</dbReference>
<sequence>MTPKRPTVIRFLAEYRALMMYCTCLIIFAVDYKVFPWAFSKTDTFGYSLMDLGVGCVIFSSAVVSRHSSAPFKPRPVRHESLLKRLLMLPLQPLIALYHAWPVVLLGVLRFISTTSMGYYVPTSEYGVHWNFFLTIAAVQIFASLVPQRLPTTLLLAMALLITGLHQYLLTSPLSNLEEFVFYADRVDFVSANKEGIFGVAGFIAIHLFGVVAGRLIFAMNYSKNKTGNIFLMRSVGLGLLEVCPTAELEAILVSEE</sequence>
<evidence type="ECO:0000313" key="7">
    <source>
        <dbReference type="Proteomes" id="UP000591131"/>
    </source>
</evidence>
<keyword evidence="2 5" id="KW-0812">Transmembrane</keyword>
<gene>
    <name evidence="6" type="ORF">FOL47_007621</name>
</gene>
<dbReference type="Pfam" id="PF06423">
    <property type="entry name" value="GWT1"/>
    <property type="match status" value="1"/>
</dbReference>
<dbReference type="PANTHER" id="PTHR20661">
    <property type="entry name" value="PHOSPHATIDYLINOSITOL-GLYCAN BIOSYNTHESIS CLASS W PROTEIN"/>
    <property type="match status" value="1"/>
</dbReference>
<evidence type="ECO:0000256" key="3">
    <source>
        <dbReference type="ARBA" id="ARBA00022989"/>
    </source>
</evidence>
<accession>A0A7J6LJ72</accession>
<dbReference type="GO" id="GO:0006506">
    <property type="term" value="P:GPI anchor biosynthetic process"/>
    <property type="evidence" value="ECO:0007669"/>
    <property type="project" value="InterPro"/>
</dbReference>
<dbReference type="PANTHER" id="PTHR20661:SF0">
    <property type="entry name" value="PHOSPHATIDYLINOSITOL-GLYCAN BIOSYNTHESIS CLASS W PROTEIN"/>
    <property type="match status" value="1"/>
</dbReference>
<dbReference type="Proteomes" id="UP000591131">
    <property type="component" value="Unassembled WGS sequence"/>
</dbReference>
<feature type="transmembrane region" description="Helical" evidence="5">
    <location>
        <begin position="45"/>
        <end position="65"/>
    </location>
</feature>